<dbReference type="SUPFAM" id="SSF50978">
    <property type="entry name" value="WD40 repeat-like"/>
    <property type="match status" value="1"/>
</dbReference>
<keyword evidence="3" id="KW-1185">Reference proteome</keyword>
<dbReference type="AlphaFoldDB" id="A0ABD0J7T5"/>
<evidence type="ECO:0000259" key="1">
    <source>
        <dbReference type="Pfam" id="PF23748"/>
    </source>
</evidence>
<sequence length="254" mass="28072">RRDDSLVLAGLANGKIALYPVSEILQEPDTDPIELKLGESYEPLRCIVRNIGDRKLIASCGTKIIVMDTREGVAVDKIINIEENSGPASQPILTMACGRHLFLSRRNQTVVQAWDIQRDRRKAFMDISQQFKLLAKNSRITAMVLNGCVLWVGTGGGHLVMIDVVTWSPLTVTHRHTASIRCLLAVRLAGSGKYGPPNTSLILSGGLGFRSRPDADVDKESQYGCIAVWEADMPQVMNTLKDQAIKRQHLLDKQ</sequence>
<dbReference type="Gene3D" id="2.130.10.10">
    <property type="entry name" value="YVTN repeat-like/Quinoprotein amine dehydrogenase"/>
    <property type="match status" value="1"/>
</dbReference>
<name>A0ABD0J7T5_9CAEN</name>
<dbReference type="Proteomes" id="UP001519460">
    <property type="component" value="Unassembled WGS sequence"/>
</dbReference>
<dbReference type="EMBL" id="JACVVK020000580">
    <property type="protein sequence ID" value="KAK7465050.1"/>
    <property type="molecule type" value="Genomic_DNA"/>
</dbReference>
<dbReference type="Pfam" id="PF23748">
    <property type="entry name" value="Beta-prop_LRRK2"/>
    <property type="match status" value="1"/>
</dbReference>
<dbReference type="InterPro" id="IPR015943">
    <property type="entry name" value="WD40/YVTN_repeat-like_dom_sf"/>
</dbReference>
<accession>A0ABD0J7T5</accession>
<evidence type="ECO:0000313" key="2">
    <source>
        <dbReference type="EMBL" id="KAK7465050.1"/>
    </source>
</evidence>
<reference evidence="2 3" key="1">
    <citation type="journal article" date="2023" name="Sci. Data">
        <title>Genome assembly of the Korean intertidal mud-creeper Batillaria attramentaria.</title>
        <authorList>
            <person name="Patra A.K."/>
            <person name="Ho P.T."/>
            <person name="Jun S."/>
            <person name="Lee S.J."/>
            <person name="Kim Y."/>
            <person name="Won Y.J."/>
        </authorList>
    </citation>
    <scope>NUCLEOTIDE SEQUENCE [LARGE SCALE GENOMIC DNA]</scope>
    <source>
        <strain evidence="2">Wonlab-2016</strain>
    </source>
</reference>
<organism evidence="2 3">
    <name type="scientific">Batillaria attramentaria</name>
    <dbReference type="NCBI Taxonomy" id="370345"/>
    <lineage>
        <taxon>Eukaryota</taxon>
        <taxon>Metazoa</taxon>
        <taxon>Spiralia</taxon>
        <taxon>Lophotrochozoa</taxon>
        <taxon>Mollusca</taxon>
        <taxon>Gastropoda</taxon>
        <taxon>Caenogastropoda</taxon>
        <taxon>Sorbeoconcha</taxon>
        <taxon>Cerithioidea</taxon>
        <taxon>Batillariidae</taxon>
        <taxon>Batillaria</taxon>
    </lineage>
</organism>
<protein>
    <recommendedName>
        <fullName evidence="1">LRRK2 beta-propeller domain-containing protein</fullName>
    </recommendedName>
</protein>
<evidence type="ECO:0000313" key="3">
    <source>
        <dbReference type="Proteomes" id="UP001519460"/>
    </source>
</evidence>
<proteinExistence type="predicted"/>
<dbReference type="InterPro" id="IPR056602">
    <property type="entry name" value="Beta-prop_LRRK2"/>
</dbReference>
<feature type="non-terminal residue" evidence="2">
    <location>
        <position position="1"/>
    </location>
</feature>
<feature type="domain" description="LRRK2 beta-propeller" evidence="1">
    <location>
        <begin position="2"/>
        <end position="229"/>
    </location>
</feature>
<dbReference type="InterPro" id="IPR036322">
    <property type="entry name" value="WD40_repeat_dom_sf"/>
</dbReference>
<comment type="caution">
    <text evidence="2">The sequence shown here is derived from an EMBL/GenBank/DDBJ whole genome shotgun (WGS) entry which is preliminary data.</text>
</comment>
<gene>
    <name evidence="2" type="ORF">BaRGS_00037789</name>
</gene>